<dbReference type="PANTHER" id="PTHR23026:SF123">
    <property type="entry name" value="NAD(P)H NITROREDUCTASE RV3131-RELATED"/>
    <property type="match status" value="1"/>
</dbReference>
<keyword evidence="2" id="KW-1185">Reference proteome</keyword>
<evidence type="ECO:0000313" key="1">
    <source>
        <dbReference type="EMBL" id="GAA1737263.1"/>
    </source>
</evidence>
<reference evidence="1 2" key="1">
    <citation type="journal article" date="2019" name="Int. J. Syst. Evol. Microbiol.">
        <title>The Global Catalogue of Microorganisms (GCM) 10K type strain sequencing project: providing services to taxonomists for standard genome sequencing and annotation.</title>
        <authorList>
            <consortium name="The Broad Institute Genomics Platform"/>
            <consortium name="The Broad Institute Genome Sequencing Center for Infectious Disease"/>
            <person name="Wu L."/>
            <person name="Ma J."/>
        </authorList>
    </citation>
    <scope>NUCLEOTIDE SEQUENCE [LARGE SCALE GENOMIC DNA]</scope>
    <source>
        <strain evidence="1 2">JCM 13249</strain>
    </source>
</reference>
<name>A0ABN2JSE2_9ACTN</name>
<dbReference type="InterPro" id="IPR000415">
    <property type="entry name" value="Nitroreductase-like"/>
</dbReference>
<dbReference type="NCBIfam" id="NF047509">
    <property type="entry name" value="Rv3131_FMN_oxido"/>
    <property type="match status" value="1"/>
</dbReference>
<sequence length="374" mass="40705">MGAVAPLYLWYVPARHARRAVRLALVGPTTLAGPAGASHPSNMSRDLLSRASHLQWAAHMALRAPSVWNTQPWRWRVLDDAVELWADRERQVVSIDRDGLLLTVSCGAALHHLRTALAASGDEVTVERLPDPAEPDLLARVRLRWPSVPAEDDAEYARFAAIARRRTDRRPFAEVPVDSVMLDRLRSAVTAEGTQLTYLDAAGVELLARLTEGAALVEAGDHRYVAELEGWTHRPRHSHDGLPAQNAPAAADRVVPVREFVPDADPEPGAGHVILDRCASYALLWGEDDEPTSWLRAGEALSAALLEATVLGLATSPISNVVEVAALRSALRDVLPGPGHPYLALRIGWPASAEDADDRTRRLAPSRRIDVAES</sequence>
<dbReference type="SUPFAM" id="SSF55469">
    <property type="entry name" value="FMN-dependent nitroreductase-like"/>
    <property type="match status" value="1"/>
</dbReference>
<accession>A0ABN2JSE2</accession>
<dbReference type="PANTHER" id="PTHR23026">
    <property type="entry name" value="NADPH NITROREDUCTASE"/>
    <property type="match status" value="1"/>
</dbReference>
<evidence type="ECO:0000313" key="2">
    <source>
        <dbReference type="Proteomes" id="UP001500655"/>
    </source>
</evidence>
<dbReference type="Gene3D" id="3.40.109.10">
    <property type="entry name" value="NADH Oxidase"/>
    <property type="match status" value="1"/>
</dbReference>
<proteinExistence type="predicted"/>
<comment type="caution">
    <text evidence="1">The sequence shown here is derived from an EMBL/GenBank/DDBJ whole genome shotgun (WGS) entry which is preliminary data.</text>
</comment>
<protein>
    <submittedName>
        <fullName evidence="1">NAD(P)H nitroreductase</fullName>
    </submittedName>
</protein>
<organism evidence="1 2">
    <name type="scientific">Luedemannella helvata</name>
    <dbReference type="NCBI Taxonomy" id="349315"/>
    <lineage>
        <taxon>Bacteria</taxon>
        <taxon>Bacillati</taxon>
        <taxon>Actinomycetota</taxon>
        <taxon>Actinomycetes</taxon>
        <taxon>Micromonosporales</taxon>
        <taxon>Micromonosporaceae</taxon>
        <taxon>Luedemannella</taxon>
    </lineage>
</organism>
<dbReference type="Proteomes" id="UP001500655">
    <property type="component" value="Unassembled WGS sequence"/>
</dbReference>
<gene>
    <name evidence="1" type="ORF">GCM10009681_04840</name>
</gene>
<dbReference type="InterPro" id="IPR050627">
    <property type="entry name" value="Nitroreductase/BluB"/>
</dbReference>
<dbReference type="EMBL" id="BAAALS010000002">
    <property type="protein sequence ID" value="GAA1737263.1"/>
    <property type="molecule type" value="Genomic_DNA"/>
</dbReference>